<reference evidence="6" key="1">
    <citation type="submission" date="2022-01" db="EMBL/GenBank/DDBJ databases">
        <authorList>
            <person name="King R."/>
        </authorList>
    </citation>
    <scope>NUCLEOTIDE SEQUENCE</scope>
</reference>
<evidence type="ECO:0000256" key="1">
    <source>
        <dbReference type="ARBA" id="ARBA00022443"/>
    </source>
</evidence>
<dbReference type="Pfam" id="PF00018">
    <property type="entry name" value="SH3_1"/>
    <property type="match status" value="1"/>
</dbReference>
<evidence type="ECO:0000256" key="3">
    <source>
        <dbReference type="SAM" id="Coils"/>
    </source>
</evidence>
<dbReference type="CDD" id="cd11874">
    <property type="entry name" value="SH3_CD2AP-like_2"/>
    <property type="match status" value="1"/>
</dbReference>
<feature type="domain" description="SH3" evidence="5">
    <location>
        <begin position="2"/>
        <end position="61"/>
    </location>
</feature>
<sequence>MTDNDKVIVEYDYMAKEPDELTIRKGDIITDVVKKQGGWWEGVLKDKKGMFPDNFVRPLDKDSSVVLRNQKDVTRIRQCRVIFSYNQDHEDELNLKVGDVIDIVGEEEEGWWKGALKGKIGVFPSNFVKEISWEPSPSIRVSNNLENGNESKPPKLPAKPSKQLCEATFPYKAQNEDELSFQEGDLITITNKECPDPGWWHGELNGKTGVFPDNFVVLIDNRNSNKEVRKSIGDKGAIKSVSVASQRKSLEPKRESVDSISLESNKPALISNKPFTSVKKSPSNSGLGFLSDLKKKIEDVVDGSIGSKHVSVTEETFKSNDNAFDHVERSSLLTDLRATRAKAPGRRPPTTSHKDEVPSEEGENTNPNVQHSEEQPVYSSVKPRLREWEKHKAPWLEEMKKNQVKRTLISALEENSSEIESNLKVEAPKVHHEAKSPHESKSPHEAKSPYEAKSPHEAKLPREAKSPIDSDKLNHEPTKHSIADNVKDIPESRNRTSYRESLSISPAAEPRRENFAYVLERLDRLEETVQKQNQTIEELQNKLQLEIDLRIFLQEKLHKLHA</sequence>
<dbReference type="Pfam" id="PF14604">
    <property type="entry name" value="SH3_9"/>
    <property type="match status" value="1"/>
</dbReference>
<dbReference type="Pfam" id="PF07653">
    <property type="entry name" value="SH3_2"/>
    <property type="match status" value="1"/>
</dbReference>
<evidence type="ECO:0000313" key="6">
    <source>
        <dbReference type="EMBL" id="CAH1099576.1"/>
    </source>
</evidence>
<dbReference type="InterPro" id="IPR001452">
    <property type="entry name" value="SH3_domain"/>
</dbReference>
<feature type="domain" description="SH3" evidence="5">
    <location>
        <begin position="160"/>
        <end position="221"/>
    </location>
</feature>
<dbReference type="PROSITE" id="PS50002">
    <property type="entry name" value="SH3"/>
    <property type="match status" value="3"/>
</dbReference>
<evidence type="ECO:0000259" key="5">
    <source>
        <dbReference type="PROSITE" id="PS50002"/>
    </source>
</evidence>
<accession>A0A9P0G6B1</accession>
<dbReference type="PANTHER" id="PTHR46026">
    <property type="entry name" value="RHO-TYPE GUANINE NUCLEOTIDE EXCHANGE FACTOR, ISOFORM F"/>
    <property type="match status" value="1"/>
</dbReference>
<dbReference type="FunFam" id="2.30.30.40:FF:000072">
    <property type="entry name" value="Unconventional Myosin IB"/>
    <property type="match status" value="2"/>
</dbReference>
<dbReference type="SMART" id="SM00326">
    <property type="entry name" value="SH3"/>
    <property type="match status" value="3"/>
</dbReference>
<evidence type="ECO:0000256" key="2">
    <source>
        <dbReference type="PROSITE-ProRule" id="PRU00192"/>
    </source>
</evidence>
<dbReference type="Gene3D" id="2.30.30.40">
    <property type="entry name" value="SH3 Domains"/>
    <property type="match status" value="3"/>
</dbReference>
<dbReference type="PRINTS" id="PR00452">
    <property type="entry name" value="SH3DOMAIN"/>
</dbReference>
<dbReference type="AlphaFoldDB" id="A0A9P0G6B1"/>
<keyword evidence="7" id="KW-1185">Reference proteome</keyword>
<dbReference type="SUPFAM" id="SSF50044">
    <property type="entry name" value="SH3-domain"/>
    <property type="match status" value="3"/>
</dbReference>
<dbReference type="Proteomes" id="UP001153636">
    <property type="component" value="Chromosome 1"/>
</dbReference>
<dbReference type="EMBL" id="OV651813">
    <property type="protein sequence ID" value="CAH1099576.1"/>
    <property type="molecule type" value="Genomic_DNA"/>
</dbReference>
<evidence type="ECO:0000313" key="7">
    <source>
        <dbReference type="Proteomes" id="UP001153636"/>
    </source>
</evidence>
<feature type="domain" description="SH3" evidence="5">
    <location>
        <begin position="74"/>
        <end position="133"/>
    </location>
</feature>
<dbReference type="CDD" id="cd11875">
    <property type="entry name" value="SH3_CD2AP-like_3"/>
    <property type="match status" value="1"/>
</dbReference>
<dbReference type="PANTHER" id="PTHR46026:SF1">
    <property type="entry name" value="RHO-TYPE GUANINE NUCLEOTIDE EXCHANGE FACTOR, ISOFORM F"/>
    <property type="match status" value="1"/>
</dbReference>
<feature type="region of interest" description="Disordered" evidence="4">
    <location>
        <begin position="335"/>
        <end position="381"/>
    </location>
</feature>
<dbReference type="InterPro" id="IPR010790">
    <property type="entry name" value="DUF1388"/>
</dbReference>
<protein>
    <recommendedName>
        <fullName evidence="5">SH3 domain-containing protein</fullName>
    </recommendedName>
</protein>
<feature type="coiled-coil region" evidence="3">
    <location>
        <begin position="519"/>
        <end position="556"/>
    </location>
</feature>
<dbReference type="Pfam" id="PF07142">
    <property type="entry name" value="DUF1388"/>
    <property type="match status" value="1"/>
</dbReference>
<dbReference type="GO" id="GO:0016192">
    <property type="term" value="P:vesicle-mediated transport"/>
    <property type="evidence" value="ECO:0007669"/>
    <property type="project" value="UniProtKB-ARBA"/>
</dbReference>
<feature type="region of interest" description="Disordered" evidence="4">
    <location>
        <begin position="426"/>
        <end position="506"/>
    </location>
</feature>
<dbReference type="PRINTS" id="PR00499">
    <property type="entry name" value="P67PHOX"/>
</dbReference>
<keyword evidence="3" id="KW-0175">Coiled coil</keyword>
<gene>
    <name evidence="6" type="ORF">PSYICH_LOCUS39</name>
</gene>
<proteinExistence type="predicted"/>
<organism evidence="6 7">
    <name type="scientific">Psylliodes chrysocephalus</name>
    <dbReference type="NCBI Taxonomy" id="3402493"/>
    <lineage>
        <taxon>Eukaryota</taxon>
        <taxon>Metazoa</taxon>
        <taxon>Ecdysozoa</taxon>
        <taxon>Arthropoda</taxon>
        <taxon>Hexapoda</taxon>
        <taxon>Insecta</taxon>
        <taxon>Pterygota</taxon>
        <taxon>Neoptera</taxon>
        <taxon>Endopterygota</taxon>
        <taxon>Coleoptera</taxon>
        <taxon>Polyphaga</taxon>
        <taxon>Cucujiformia</taxon>
        <taxon>Chrysomeloidea</taxon>
        <taxon>Chrysomelidae</taxon>
        <taxon>Galerucinae</taxon>
        <taxon>Alticini</taxon>
        <taxon>Psylliodes</taxon>
    </lineage>
</organism>
<feature type="compositionally biased region" description="Basic and acidic residues" evidence="4">
    <location>
        <begin position="426"/>
        <end position="498"/>
    </location>
</feature>
<keyword evidence="1 2" id="KW-0728">SH3 domain</keyword>
<name>A0A9P0G6B1_9CUCU</name>
<dbReference type="InterPro" id="IPR036028">
    <property type="entry name" value="SH3-like_dom_sf"/>
</dbReference>
<evidence type="ECO:0000256" key="4">
    <source>
        <dbReference type="SAM" id="MobiDB-lite"/>
    </source>
</evidence>
<dbReference type="OrthoDB" id="73680at2759"/>
<dbReference type="CDD" id="cd11873">
    <property type="entry name" value="SH3_CD2AP-like_1"/>
    <property type="match status" value="1"/>
</dbReference>